<keyword evidence="3" id="KW-1185">Reference proteome</keyword>
<reference evidence="2 3" key="1">
    <citation type="journal article" date="2021" name="Cell">
        <title>Tracing the genetic footprints of vertebrate landing in non-teleost ray-finned fishes.</title>
        <authorList>
            <person name="Bi X."/>
            <person name="Wang K."/>
            <person name="Yang L."/>
            <person name="Pan H."/>
            <person name="Jiang H."/>
            <person name="Wei Q."/>
            <person name="Fang M."/>
            <person name="Yu H."/>
            <person name="Zhu C."/>
            <person name="Cai Y."/>
            <person name="He Y."/>
            <person name="Gan X."/>
            <person name="Zeng H."/>
            <person name="Yu D."/>
            <person name="Zhu Y."/>
            <person name="Jiang H."/>
            <person name="Qiu Q."/>
            <person name="Yang H."/>
            <person name="Zhang Y.E."/>
            <person name="Wang W."/>
            <person name="Zhu M."/>
            <person name="He S."/>
            <person name="Zhang G."/>
        </authorList>
    </citation>
    <scope>NUCLEOTIDE SEQUENCE [LARGE SCALE GENOMIC DNA]</scope>
    <source>
        <strain evidence="2">Bchr_013</strain>
    </source>
</reference>
<accession>A0A8X7WS98</accession>
<keyword evidence="1" id="KW-0812">Transmembrane</keyword>
<evidence type="ECO:0000313" key="3">
    <source>
        <dbReference type="Proteomes" id="UP000886611"/>
    </source>
</evidence>
<protein>
    <submittedName>
        <fullName evidence="2">GALA protein</fullName>
    </submittedName>
</protein>
<keyword evidence="1" id="KW-0472">Membrane</keyword>
<evidence type="ECO:0000256" key="1">
    <source>
        <dbReference type="SAM" id="Phobius"/>
    </source>
</evidence>
<dbReference type="AlphaFoldDB" id="A0A8X7WS98"/>
<name>A0A8X7WS98_POLSE</name>
<comment type="caution">
    <text evidence="2">The sequence shown here is derived from an EMBL/GenBank/DDBJ whole genome shotgun (WGS) entry which is preliminary data.</text>
</comment>
<dbReference type="InterPro" id="IPR009952">
    <property type="entry name" value="Uroplakin-2"/>
</dbReference>
<sequence length="247" mass="27698">MLIAEQEWKPDAHRTLNDKGGLAGKRDILDETYKNVREPYAGSNMHPVDESALQTVLDFLSFLQLKDYPISLAYGEMSRFSTTLWLKPAFCFYEQWLGQAVDKTVVNRTTATIQIQVLREGDNTTYKLPVLYPVPKCNPVFIVPLLITDAKYQLGPIINCLNDSCEVQVLPNKKYKVCFMLYNASRTLLASTNWSEPLQTRGVSQDLDLLQLTVFRSGGMVVITVLLSIAMAILVISLTVAVAMANK</sequence>
<dbReference type="EMBL" id="JAATIS010009265">
    <property type="protein sequence ID" value="KAG2455722.1"/>
    <property type="molecule type" value="Genomic_DNA"/>
</dbReference>
<proteinExistence type="predicted"/>
<feature type="non-terminal residue" evidence="2">
    <location>
        <position position="247"/>
    </location>
</feature>
<feature type="transmembrane region" description="Helical" evidence="1">
    <location>
        <begin position="220"/>
        <end position="245"/>
    </location>
</feature>
<keyword evidence="1" id="KW-1133">Transmembrane helix</keyword>
<organism evidence="2 3">
    <name type="scientific">Polypterus senegalus</name>
    <name type="common">Senegal bichir</name>
    <dbReference type="NCBI Taxonomy" id="55291"/>
    <lineage>
        <taxon>Eukaryota</taxon>
        <taxon>Metazoa</taxon>
        <taxon>Chordata</taxon>
        <taxon>Craniata</taxon>
        <taxon>Vertebrata</taxon>
        <taxon>Euteleostomi</taxon>
        <taxon>Actinopterygii</taxon>
        <taxon>Polypteriformes</taxon>
        <taxon>Polypteridae</taxon>
        <taxon>Polypterus</taxon>
    </lineage>
</organism>
<dbReference type="Pfam" id="PF07353">
    <property type="entry name" value="Uroplakin_II"/>
    <property type="match status" value="1"/>
</dbReference>
<feature type="non-terminal residue" evidence="2">
    <location>
        <position position="1"/>
    </location>
</feature>
<evidence type="ECO:0000313" key="2">
    <source>
        <dbReference type="EMBL" id="KAG2455722.1"/>
    </source>
</evidence>
<dbReference type="Proteomes" id="UP000886611">
    <property type="component" value="Unassembled WGS sequence"/>
</dbReference>
<gene>
    <name evidence="2" type="primary">Gal_1</name>
    <name evidence="2" type="ORF">GTO96_0007576</name>
</gene>